<dbReference type="InterPro" id="IPR029046">
    <property type="entry name" value="LolA/LolB/LppX"/>
</dbReference>
<accession>A0A2U3L009</accession>
<dbReference type="Pfam" id="PF03548">
    <property type="entry name" value="LolA"/>
    <property type="match status" value="1"/>
</dbReference>
<dbReference type="AlphaFoldDB" id="A0A2U3L009"/>
<gene>
    <name evidence="2" type="ORF">SBA1_570016</name>
</gene>
<dbReference type="CDD" id="cd16325">
    <property type="entry name" value="LolA"/>
    <property type="match status" value="1"/>
</dbReference>
<proteinExistence type="predicted"/>
<sequence length="247" mass="27612">MKNLAFILPVALVWGLLHRGVPPQKPADSASSSSLESVLKKMDAAAASFRTTQAEFEWSTYEKVIQEVDDVESGTIYYRRNGKDIEMMAEVKKIGPSAAEMKPEPKYVLFSGGTIRLYQPKLDQVTEYDLGKNKADFESYLVLGFGGSGQELLNTFDVTYIGAETINGVTAAKLQLVPKSQRVRNNFQQILLWIDLDKGIAVQQQFFDPQGDYHLTKYSSIRVNDKIADSVFRLKTTSKTQTISPRA</sequence>
<evidence type="ECO:0000256" key="1">
    <source>
        <dbReference type="ARBA" id="ARBA00022729"/>
    </source>
</evidence>
<dbReference type="EMBL" id="OMOD01000152">
    <property type="protein sequence ID" value="SPF45274.1"/>
    <property type="molecule type" value="Genomic_DNA"/>
</dbReference>
<dbReference type="Gene3D" id="2.50.20.10">
    <property type="entry name" value="Lipoprotein localisation LolA/LolB/LppX"/>
    <property type="match status" value="1"/>
</dbReference>
<evidence type="ECO:0000313" key="2">
    <source>
        <dbReference type="EMBL" id="SPF45274.1"/>
    </source>
</evidence>
<organism evidence="2 3">
    <name type="scientific">Candidatus Sulfotelmatobacter kueseliae</name>
    <dbReference type="NCBI Taxonomy" id="2042962"/>
    <lineage>
        <taxon>Bacteria</taxon>
        <taxon>Pseudomonadati</taxon>
        <taxon>Acidobacteriota</taxon>
        <taxon>Terriglobia</taxon>
        <taxon>Terriglobales</taxon>
        <taxon>Candidatus Korobacteraceae</taxon>
        <taxon>Candidatus Sulfotelmatobacter</taxon>
    </lineage>
</organism>
<evidence type="ECO:0000313" key="3">
    <source>
        <dbReference type="Proteomes" id="UP000238701"/>
    </source>
</evidence>
<keyword evidence="1" id="KW-0732">Signal</keyword>
<dbReference type="InterPro" id="IPR004564">
    <property type="entry name" value="OM_lipoprot_carrier_LolA-like"/>
</dbReference>
<reference evidence="3" key="1">
    <citation type="submission" date="2018-02" db="EMBL/GenBank/DDBJ databases">
        <authorList>
            <person name="Hausmann B."/>
        </authorList>
    </citation>
    <scope>NUCLEOTIDE SEQUENCE [LARGE SCALE GENOMIC DNA]</scope>
    <source>
        <strain evidence="3">Peat soil MAG SbA1</strain>
    </source>
</reference>
<dbReference type="Proteomes" id="UP000238701">
    <property type="component" value="Unassembled WGS sequence"/>
</dbReference>
<name>A0A2U3L009_9BACT</name>
<evidence type="ECO:0008006" key="4">
    <source>
        <dbReference type="Google" id="ProtNLM"/>
    </source>
</evidence>
<protein>
    <recommendedName>
        <fullName evidence="4">Outer membrane lipoprotein-sorting protein</fullName>
    </recommendedName>
</protein>
<dbReference type="SUPFAM" id="SSF89392">
    <property type="entry name" value="Prokaryotic lipoproteins and lipoprotein localization factors"/>
    <property type="match status" value="1"/>
</dbReference>
<dbReference type="OrthoDB" id="128646at2"/>